<dbReference type="GO" id="GO:0005743">
    <property type="term" value="C:mitochondrial inner membrane"/>
    <property type="evidence" value="ECO:0007669"/>
    <property type="project" value="UniProtKB-SubCell"/>
</dbReference>
<dbReference type="GO" id="GO:0009055">
    <property type="term" value="F:electron transfer activity"/>
    <property type="evidence" value="ECO:0007669"/>
    <property type="project" value="InterPro"/>
</dbReference>
<keyword evidence="9" id="KW-0999">Mitochondrion inner membrane</keyword>
<comment type="subcellular location">
    <subcellularLocation>
        <location evidence="2">Mitochondrion inner membrane</location>
    </subcellularLocation>
</comment>
<evidence type="ECO:0000256" key="16">
    <source>
        <dbReference type="SAM" id="Phobius"/>
    </source>
</evidence>
<dbReference type="PRINTS" id="PR00603">
    <property type="entry name" value="CYTOCHROMEC1"/>
</dbReference>
<evidence type="ECO:0000256" key="10">
    <source>
        <dbReference type="ARBA" id="ARBA00022982"/>
    </source>
</evidence>
<dbReference type="PANTHER" id="PTHR10266">
    <property type="entry name" value="CYTOCHROME C1"/>
    <property type="match status" value="1"/>
</dbReference>
<keyword evidence="12 15" id="KW-0408">Iron</keyword>
<comment type="cofactor">
    <cofactor evidence="15">
        <name>heme c</name>
        <dbReference type="ChEBI" id="CHEBI:61717"/>
    </cofactor>
    <text evidence="15">Binds 1 heme c group covalently per subunit.</text>
</comment>
<evidence type="ECO:0000256" key="2">
    <source>
        <dbReference type="ARBA" id="ARBA00004273"/>
    </source>
</evidence>
<protein>
    <recommendedName>
        <fullName evidence="19">Cytochrome c1</fullName>
    </recommendedName>
</protein>
<evidence type="ECO:0000256" key="5">
    <source>
        <dbReference type="ARBA" id="ARBA00022617"/>
    </source>
</evidence>
<keyword evidence="10" id="KW-0249">Electron transport</keyword>
<accession>A0AAN9TN49</accession>
<dbReference type="Proteomes" id="UP001367676">
    <property type="component" value="Unassembled WGS sequence"/>
</dbReference>
<evidence type="ECO:0000256" key="15">
    <source>
        <dbReference type="PIRSR" id="PIRSR602326-1"/>
    </source>
</evidence>
<evidence type="ECO:0000256" key="13">
    <source>
        <dbReference type="ARBA" id="ARBA00023128"/>
    </source>
</evidence>
<feature type="transmembrane region" description="Helical" evidence="16">
    <location>
        <begin position="237"/>
        <end position="257"/>
    </location>
</feature>
<evidence type="ECO:0000256" key="12">
    <source>
        <dbReference type="ARBA" id="ARBA00023004"/>
    </source>
</evidence>
<dbReference type="EMBL" id="JBBCAQ010000010">
    <property type="protein sequence ID" value="KAK7601016.1"/>
    <property type="molecule type" value="Genomic_DNA"/>
</dbReference>
<reference evidence="17 18" key="1">
    <citation type="submission" date="2024-03" db="EMBL/GenBank/DDBJ databases">
        <title>Adaptation during the transition from Ophiocordyceps entomopathogen to insect associate is accompanied by gene loss and intensified selection.</title>
        <authorList>
            <person name="Ward C.M."/>
            <person name="Onetto C.A."/>
            <person name="Borneman A.R."/>
        </authorList>
    </citation>
    <scope>NUCLEOTIDE SEQUENCE [LARGE SCALE GENOMIC DNA]</scope>
    <source>
        <strain evidence="17">AWRI1</strain>
        <tissue evidence="17">Single Adult Female</tissue>
    </source>
</reference>
<dbReference type="InterPro" id="IPR021157">
    <property type="entry name" value="Cyt_c1_TM_anchor_C"/>
</dbReference>
<dbReference type="SUPFAM" id="SSF81496">
    <property type="entry name" value="Cytochrome c1 subunit of cytochrome bc1 complex (Ubiquinol-cytochrome c reductase), transmembrane anchor"/>
    <property type="match status" value="1"/>
</dbReference>
<keyword evidence="14 16" id="KW-0472">Membrane</keyword>
<dbReference type="InterPro" id="IPR002326">
    <property type="entry name" value="Cyt_c1"/>
</dbReference>
<dbReference type="PANTHER" id="PTHR10266:SF3">
    <property type="entry name" value="CYTOCHROME C1, HEME PROTEIN, MITOCHONDRIAL"/>
    <property type="match status" value="1"/>
</dbReference>
<keyword evidence="13" id="KW-0496">Mitochondrion</keyword>
<proteinExistence type="inferred from homology"/>
<evidence type="ECO:0000256" key="7">
    <source>
        <dbReference type="ARBA" id="ARBA00022692"/>
    </source>
</evidence>
<evidence type="ECO:0000256" key="1">
    <source>
        <dbReference type="ARBA" id="ARBA00002555"/>
    </source>
</evidence>
<keyword evidence="18" id="KW-1185">Reference proteome</keyword>
<keyword evidence="6" id="KW-0679">Respiratory chain</keyword>
<dbReference type="Gene3D" id="1.10.760.10">
    <property type="entry name" value="Cytochrome c-like domain"/>
    <property type="match status" value="1"/>
</dbReference>
<dbReference type="AlphaFoldDB" id="A0AAN9TN49"/>
<evidence type="ECO:0000256" key="9">
    <source>
        <dbReference type="ARBA" id="ARBA00022792"/>
    </source>
</evidence>
<evidence type="ECO:0008006" key="19">
    <source>
        <dbReference type="Google" id="ProtNLM"/>
    </source>
</evidence>
<organism evidence="17 18">
    <name type="scientific">Parthenolecanium corni</name>
    <dbReference type="NCBI Taxonomy" id="536013"/>
    <lineage>
        <taxon>Eukaryota</taxon>
        <taxon>Metazoa</taxon>
        <taxon>Ecdysozoa</taxon>
        <taxon>Arthropoda</taxon>
        <taxon>Hexapoda</taxon>
        <taxon>Insecta</taxon>
        <taxon>Pterygota</taxon>
        <taxon>Neoptera</taxon>
        <taxon>Paraneoptera</taxon>
        <taxon>Hemiptera</taxon>
        <taxon>Sternorrhyncha</taxon>
        <taxon>Coccoidea</taxon>
        <taxon>Coccidae</taxon>
        <taxon>Parthenolecanium</taxon>
    </lineage>
</organism>
<evidence type="ECO:0000256" key="6">
    <source>
        <dbReference type="ARBA" id="ARBA00022660"/>
    </source>
</evidence>
<evidence type="ECO:0000313" key="18">
    <source>
        <dbReference type="Proteomes" id="UP001367676"/>
    </source>
</evidence>
<dbReference type="GO" id="GO:0006122">
    <property type="term" value="P:mitochondrial electron transport, ubiquinol to cytochrome c"/>
    <property type="evidence" value="ECO:0007669"/>
    <property type="project" value="TreeGrafter"/>
</dbReference>
<comment type="caution">
    <text evidence="17">The sequence shown here is derived from an EMBL/GenBank/DDBJ whole genome shotgun (WGS) entry which is preliminary data.</text>
</comment>
<comment type="function">
    <text evidence="1">Electron carrier protein. The oxidized form of the cytochrome c heme group can accept an electron from the heme group of the cytochrome c1 subunit of cytochrome reductase. Cytochrome c then transfers this electron to the cytochrome oxidase complex, the final protein carrier in the mitochondrial electron-transport chain.</text>
</comment>
<evidence type="ECO:0000256" key="11">
    <source>
        <dbReference type="ARBA" id="ARBA00022989"/>
    </source>
</evidence>
<evidence type="ECO:0000256" key="4">
    <source>
        <dbReference type="ARBA" id="ARBA00022448"/>
    </source>
</evidence>
<dbReference type="Pfam" id="PF02167">
    <property type="entry name" value="Cytochrom_C1"/>
    <property type="match status" value="1"/>
</dbReference>
<keyword evidence="5 15" id="KW-0349">Heme</keyword>
<evidence type="ECO:0000256" key="8">
    <source>
        <dbReference type="ARBA" id="ARBA00022723"/>
    </source>
</evidence>
<feature type="binding site" description="covalent" evidence="15">
    <location>
        <position position="194"/>
    </location>
    <ligand>
        <name>heme c</name>
        <dbReference type="ChEBI" id="CHEBI:61717"/>
    </ligand>
</feature>
<dbReference type="GO" id="GO:0046872">
    <property type="term" value="F:metal ion binding"/>
    <property type="evidence" value="ECO:0007669"/>
    <property type="project" value="UniProtKB-KW"/>
</dbReference>
<dbReference type="GO" id="GO:0020037">
    <property type="term" value="F:heme binding"/>
    <property type="evidence" value="ECO:0007669"/>
    <property type="project" value="InterPro"/>
</dbReference>
<comment type="similarity">
    <text evidence="3">Belongs to the cytochrome c family.</text>
</comment>
<gene>
    <name evidence="17" type="ORF">V9T40_008457</name>
</gene>
<keyword evidence="4" id="KW-0813">Transport</keyword>
<dbReference type="Gene3D" id="1.20.5.100">
    <property type="entry name" value="Cytochrome c1, transmembrane anchor, C-terminal"/>
    <property type="match status" value="1"/>
</dbReference>
<evidence type="ECO:0000313" key="17">
    <source>
        <dbReference type="EMBL" id="KAK7601016.1"/>
    </source>
</evidence>
<keyword evidence="11 16" id="KW-1133">Transmembrane helix</keyword>
<keyword evidence="7 16" id="KW-0812">Transmembrane</keyword>
<keyword evidence="8 15" id="KW-0479">Metal-binding</keyword>
<evidence type="ECO:0000256" key="14">
    <source>
        <dbReference type="ARBA" id="ARBA00023136"/>
    </source>
</evidence>
<evidence type="ECO:0000256" key="3">
    <source>
        <dbReference type="ARBA" id="ARBA00006488"/>
    </source>
</evidence>
<sequence length="278" mass="31299">MAIIGRMGGIKLLNRNPPLVSLQFCAALGFAVAGGSAIIYALEQSVKAYDWPVHPPHYPWTHKPLLHALDHASLEYVPFRRLIDVAYSEEEMKQIASEYQIQDGPNEYGEFFMRPGKISDYFPSPYPNEDAAAYANNGAAPPDLSLIVLGREGNEDYILSLLSGYVEPDDVPAGIEVPEGGHYNPYFLGSVIAMAPPLYNNIIEYEDGTPATRTQLAKDVITFLTWCGQPEYDKRQLWAIKANLYFALFLGFLTYINRHKWTSLRSRIVMYNELAKKK</sequence>
<name>A0AAN9TN49_9HEMI</name>
<dbReference type="SUPFAM" id="SSF46626">
    <property type="entry name" value="Cytochrome c"/>
    <property type="match status" value="1"/>
</dbReference>
<dbReference type="InterPro" id="IPR036909">
    <property type="entry name" value="Cyt_c-like_dom_sf"/>
</dbReference>